<accession>A0AA86RIU1</accession>
<dbReference type="EMBL" id="CATOUU010001186">
    <property type="protein sequence ID" value="CAI9978720.1"/>
    <property type="molecule type" value="Genomic_DNA"/>
</dbReference>
<dbReference type="PROSITE" id="PS51420">
    <property type="entry name" value="RHO"/>
    <property type="match status" value="1"/>
</dbReference>
<evidence type="ECO:0000313" key="5">
    <source>
        <dbReference type="Proteomes" id="UP001642409"/>
    </source>
</evidence>
<dbReference type="NCBIfam" id="TIGR00231">
    <property type="entry name" value="small_GTP"/>
    <property type="match status" value="1"/>
</dbReference>
<dbReference type="GO" id="GO:0007264">
    <property type="term" value="P:small GTPase-mediated signal transduction"/>
    <property type="evidence" value="ECO:0007669"/>
    <property type="project" value="InterPro"/>
</dbReference>
<dbReference type="SUPFAM" id="SSF52540">
    <property type="entry name" value="P-loop containing nucleoside triphosphate hydrolases"/>
    <property type="match status" value="1"/>
</dbReference>
<dbReference type="Proteomes" id="UP001642409">
    <property type="component" value="Unassembled WGS sequence"/>
</dbReference>
<evidence type="ECO:0000256" key="2">
    <source>
        <dbReference type="ARBA" id="ARBA00023134"/>
    </source>
</evidence>
<dbReference type="InterPro" id="IPR003578">
    <property type="entry name" value="Small_GTPase_Rho"/>
</dbReference>
<dbReference type="CDD" id="cd00157">
    <property type="entry name" value="Rho"/>
    <property type="match status" value="1"/>
</dbReference>
<protein>
    <submittedName>
        <fullName evidence="3">Rac/Rho-like protein</fullName>
    </submittedName>
    <submittedName>
        <fullName evidence="4">Rac/Rho-like_protein</fullName>
    </submittedName>
</protein>
<dbReference type="PROSITE" id="PS51419">
    <property type="entry name" value="RAB"/>
    <property type="match status" value="1"/>
</dbReference>
<dbReference type="PRINTS" id="PR00449">
    <property type="entry name" value="RASTRNSFRMNG"/>
</dbReference>
<dbReference type="InterPro" id="IPR001806">
    <property type="entry name" value="Small_GTPase"/>
</dbReference>
<dbReference type="Gene3D" id="3.40.50.300">
    <property type="entry name" value="P-loop containing nucleotide triphosphate hydrolases"/>
    <property type="match status" value="1"/>
</dbReference>
<dbReference type="GO" id="GO:0003924">
    <property type="term" value="F:GTPase activity"/>
    <property type="evidence" value="ECO:0007669"/>
    <property type="project" value="InterPro"/>
</dbReference>
<dbReference type="InterPro" id="IPR005225">
    <property type="entry name" value="Small_GTP-bd"/>
</dbReference>
<comment type="caution">
    <text evidence="3">The sequence shown here is derived from an EMBL/GenBank/DDBJ whole genome shotgun (WGS) entry which is preliminary data.</text>
</comment>
<keyword evidence="1" id="KW-0547">Nucleotide-binding</keyword>
<keyword evidence="2" id="KW-0342">GTP-binding</keyword>
<dbReference type="InterPro" id="IPR027417">
    <property type="entry name" value="P-loop_NTPase"/>
</dbReference>
<dbReference type="Pfam" id="PF00071">
    <property type="entry name" value="Ras"/>
    <property type="match status" value="1"/>
</dbReference>
<proteinExistence type="predicted"/>
<evidence type="ECO:0000313" key="3">
    <source>
        <dbReference type="EMBL" id="CAI9978720.1"/>
    </source>
</evidence>
<keyword evidence="5" id="KW-1185">Reference proteome</keyword>
<dbReference type="SMART" id="SM00175">
    <property type="entry name" value="RAB"/>
    <property type="match status" value="1"/>
</dbReference>
<dbReference type="AlphaFoldDB" id="A0AA86RIU1"/>
<gene>
    <name evidence="3" type="ORF">HINF_LOCUS66365</name>
    <name evidence="4" type="ORF">HINF_LOCUS8131</name>
</gene>
<dbReference type="PANTHER" id="PTHR24072">
    <property type="entry name" value="RHO FAMILY GTPASE"/>
    <property type="match status" value="1"/>
</dbReference>
<name>A0AA86RIU1_9EUKA</name>
<dbReference type="GO" id="GO:0005525">
    <property type="term" value="F:GTP binding"/>
    <property type="evidence" value="ECO:0007669"/>
    <property type="project" value="UniProtKB-KW"/>
</dbReference>
<reference evidence="3" key="1">
    <citation type="submission" date="2023-06" db="EMBL/GenBank/DDBJ databases">
        <authorList>
            <person name="Kurt Z."/>
        </authorList>
    </citation>
    <scope>NUCLEOTIDE SEQUENCE</scope>
</reference>
<evidence type="ECO:0000256" key="1">
    <source>
        <dbReference type="ARBA" id="ARBA00022741"/>
    </source>
</evidence>
<reference evidence="4 5" key="2">
    <citation type="submission" date="2024-07" db="EMBL/GenBank/DDBJ databases">
        <authorList>
            <person name="Akdeniz Z."/>
        </authorList>
    </citation>
    <scope>NUCLEOTIDE SEQUENCE [LARGE SCALE GENOMIC DNA]</scope>
</reference>
<dbReference type="SMART" id="SM00173">
    <property type="entry name" value="RAS"/>
    <property type="match status" value="1"/>
</dbReference>
<dbReference type="EMBL" id="CAXDID020000017">
    <property type="protein sequence ID" value="CAL5984501.1"/>
    <property type="molecule type" value="Genomic_DNA"/>
</dbReference>
<evidence type="ECO:0000313" key="4">
    <source>
        <dbReference type="EMBL" id="CAL5984501.1"/>
    </source>
</evidence>
<dbReference type="SMART" id="SM00174">
    <property type="entry name" value="RHO"/>
    <property type="match status" value="1"/>
</dbReference>
<organism evidence="3">
    <name type="scientific">Hexamita inflata</name>
    <dbReference type="NCBI Taxonomy" id="28002"/>
    <lineage>
        <taxon>Eukaryota</taxon>
        <taxon>Metamonada</taxon>
        <taxon>Diplomonadida</taxon>
        <taxon>Hexamitidae</taxon>
        <taxon>Hexamitinae</taxon>
        <taxon>Hexamita</taxon>
    </lineage>
</organism>
<sequence>MSLHKIVVVGDDSVGKTSLLYVLNGVTFPDTPYTIFDYQSRQIKVNNIKLEIIFWDTAGHEDYDRLRPLSYPNSSLILILYALNNQNSYTNVINKWLPEISIHAPGVPVILVGTKQDTETNEFDISLEKLTNKFQMRIQKIKVSALMNFNIKQLIQLIGLTILKDEKPKGCF</sequence>